<proteinExistence type="predicted"/>
<dbReference type="Pfam" id="PF04519">
    <property type="entry name" value="Bactofilin"/>
    <property type="match status" value="1"/>
</dbReference>
<evidence type="ECO:0000256" key="1">
    <source>
        <dbReference type="SAM" id="MobiDB-lite"/>
    </source>
</evidence>
<evidence type="ECO:0000313" key="3">
    <source>
        <dbReference type="Proteomes" id="UP000664859"/>
    </source>
</evidence>
<dbReference type="InterPro" id="IPR007607">
    <property type="entry name" value="BacA/B"/>
</dbReference>
<organism evidence="2 3">
    <name type="scientific">Tribonema minus</name>
    <dbReference type="NCBI Taxonomy" id="303371"/>
    <lineage>
        <taxon>Eukaryota</taxon>
        <taxon>Sar</taxon>
        <taxon>Stramenopiles</taxon>
        <taxon>Ochrophyta</taxon>
        <taxon>PX clade</taxon>
        <taxon>Xanthophyceae</taxon>
        <taxon>Tribonematales</taxon>
        <taxon>Tribonemataceae</taxon>
        <taxon>Tribonema</taxon>
    </lineage>
</organism>
<reference evidence="2" key="1">
    <citation type="submission" date="2021-02" db="EMBL/GenBank/DDBJ databases">
        <title>First Annotated Genome of the Yellow-green Alga Tribonema minus.</title>
        <authorList>
            <person name="Mahan K.M."/>
        </authorList>
    </citation>
    <scope>NUCLEOTIDE SEQUENCE</scope>
    <source>
        <strain evidence="2">UTEX B ZZ1240</strain>
    </source>
</reference>
<dbReference type="Proteomes" id="UP000664859">
    <property type="component" value="Unassembled WGS sequence"/>
</dbReference>
<comment type="caution">
    <text evidence="2">The sequence shown here is derived from an EMBL/GenBank/DDBJ whole genome shotgun (WGS) entry which is preliminary data.</text>
</comment>
<accession>A0A835YS39</accession>
<evidence type="ECO:0000313" key="2">
    <source>
        <dbReference type="EMBL" id="KAG5180420.1"/>
    </source>
</evidence>
<sequence length="576" mass="60345">MDCDRALIHGTFHGYLEASAVCVRRGGVLECDGTVDALEVGGTATGAGLAADLLVVRKTGSVGGELRYGQLASEQGAHVDTLTVQQIDSDFAAAWDSEPSACNDAHDEVQRFLDYREDLVAKQQQAAPQPPPGEVKPENGSSCGSSTQEEEDSEDEEESSSSESSEEDDEVDDDYDFDEDATNSYGQRPNHGDGMSLSTIDEEPEMLSPSWLSSEARSHRGADGGFAHNPALHEKTTAISAPASLFGSAREKTIIALSAQNSDALLATPSRAVVTAATASSPEVERDSRSYSEPLPSALSLERPRAGIDVAAVIGTGGLRDVVTLAAQLREAALGVAASGGDPKLSEALVAAVVVLEARQRHRLDAKAGAVCAADLARLNAKFKAEDDKAAALAKTRYMGLTASKVEDAPRSVQLKSVNKDRRRCSHRLRLPHQTASIKPLPRNNLSRALLRCSLPRQAIWFLGPEAPAMALLLPRSRSDSDLDLTAAKAAAAAQGPPACDEERRRSLSEPAGPAGADELAEATVESLQAPAAVQLKPKASLIRALGASVRKWAPVGIKLQAGSGAKGAVASAGGM</sequence>
<feature type="compositionally biased region" description="Acidic residues" evidence="1">
    <location>
        <begin position="148"/>
        <end position="181"/>
    </location>
</feature>
<name>A0A835YS39_9STRA</name>
<feature type="region of interest" description="Disordered" evidence="1">
    <location>
        <begin position="488"/>
        <end position="518"/>
    </location>
</feature>
<dbReference type="AlphaFoldDB" id="A0A835YS39"/>
<keyword evidence="3" id="KW-1185">Reference proteome</keyword>
<dbReference type="EMBL" id="JAFCMP010000390">
    <property type="protein sequence ID" value="KAG5180420.1"/>
    <property type="molecule type" value="Genomic_DNA"/>
</dbReference>
<gene>
    <name evidence="2" type="ORF">JKP88DRAFT_263893</name>
</gene>
<protein>
    <submittedName>
        <fullName evidence="2">Uncharacterized protein</fullName>
    </submittedName>
</protein>
<feature type="region of interest" description="Disordered" evidence="1">
    <location>
        <begin position="122"/>
        <end position="229"/>
    </location>
</feature>